<organism evidence="15 16">
    <name type="scientific">Klebsiella pneumoniae</name>
    <dbReference type="NCBI Taxonomy" id="573"/>
    <lineage>
        <taxon>Bacteria</taxon>
        <taxon>Pseudomonadati</taxon>
        <taxon>Pseudomonadota</taxon>
        <taxon>Gammaproteobacteria</taxon>
        <taxon>Enterobacterales</taxon>
        <taxon>Enterobacteriaceae</taxon>
        <taxon>Klebsiella/Raoultella group</taxon>
        <taxon>Klebsiella</taxon>
        <taxon>Klebsiella pneumoniae complex</taxon>
    </lineage>
</organism>
<sequence>MALGHFCTIGYLVQAAVAKVVGKGSRSTEDLELPDNFKFLQDTYLAMAVVMVPMYLIPAIAAGPQYIAQFSGALIT</sequence>
<keyword evidence="7 14" id="KW-0812">Transmembrane</keyword>
<evidence type="ECO:0000313" key="15">
    <source>
        <dbReference type="EMBL" id="STU85140.1"/>
    </source>
</evidence>
<proteinExistence type="inferred from homology"/>
<dbReference type="GO" id="GO:0009401">
    <property type="term" value="P:phosphoenolpyruvate-dependent sugar phosphotransferase system"/>
    <property type="evidence" value="ECO:0007669"/>
    <property type="project" value="UniProtKB-KW"/>
</dbReference>
<evidence type="ECO:0000256" key="2">
    <source>
        <dbReference type="ARBA" id="ARBA00011738"/>
    </source>
</evidence>
<comment type="similarity">
    <text evidence="11">Belongs to the UlaA family.</text>
</comment>
<evidence type="ECO:0000256" key="5">
    <source>
        <dbReference type="ARBA" id="ARBA00022597"/>
    </source>
</evidence>
<reference evidence="15 16" key="1">
    <citation type="submission" date="2018-06" db="EMBL/GenBank/DDBJ databases">
        <authorList>
            <consortium name="Pathogen Informatics"/>
            <person name="Doyle S."/>
        </authorList>
    </citation>
    <scope>NUCLEOTIDE SEQUENCE [LARGE SCALE GENOMIC DNA]</scope>
    <source>
        <strain evidence="15 16">NCTC204</strain>
    </source>
</reference>
<evidence type="ECO:0000256" key="12">
    <source>
        <dbReference type="ARBA" id="ARBA00039702"/>
    </source>
</evidence>
<keyword evidence="6" id="KW-0598">Phosphotransferase system</keyword>
<evidence type="ECO:0000256" key="6">
    <source>
        <dbReference type="ARBA" id="ARBA00022683"/>
    </source>
</evidence>
<keyword evidence="9 14" id="KW-0472">Membrane</keyword>
<keyword evidence="3" id="KW-0813">Transport</keyword>
<evidence type="ECO:0000256" key="14">
    <source>
        <dbReference type="SAM" id="Phobius"/>
    </source>
</evidence>
<dbReference type="AlphaFoldDB" id="A0A377ZTL5"/>
<protein>
    <recommendedName>
        <fullName evidence="12">Ascorbate-specific PTS system EIIC component</fullName>
    </recommendedName>
    <alternativeName>
        <fullName evidence="13">Ascorbate-specific permease IIC component UlaA</fullName>
    </alternativeName>
</protein>
<evidence type="ECO:0000256" key="10">
    <source>
        <dbReference type="ARBA" id="ARBA00037387"/>
    </source>
</evidence>
<comment type="subunit">
    <text evidence="2">Homodimer.</text>
</comment>
<accession>A0A377ZTL5</accession>
<dbReference type="InterPro" id="IPR004703">
    <property type="entry name" value="PTS_sugar-sp_permease"/>
</dbReference>
<dbReference type="EMBL" id="UGMD01000002">
    <property type="protein sequence ID" value="STU85140.1"/>
    <property type="molecule type" value="Genomic_DNA"/>
</dbReference>
<keyword evidence="4" id="KW-1003">Cell membrane</keyword>
<dbReference type="InterPro" id="IPR051562">
    <property type="entry name" value="Ascorbate-PTS_EIIC"/>
</dbReference>
<evidence type="ECO:0000256" key="13">
    <source>
        <dbReference type="ARBA" id="ARBA00042859"/>
    </source>
</evidence>
<name>A0A377ZTL5_KLEPN</name>
<dbReference type="Proteomes" id="UP000255192">
    <property type="component" value="Unassembled WGS sequence"/>
</dbReference>
<evidence type="ECO:0000256" key="4">
    <source>
        <dbReference type="ARBA" id="ARBA00022475"/>
    </source>
</evidence>
<evidence type="ECO:0000256" key="7">
    <source>
        <dbReference type="ARBA" id="ARBA00022692"/>
    </source>
</evidence>
<evidence type="ECO:0000256" key="3">
    <source>
        <dbReference type="ARBA" id="ARBA00022448"/>
    </source>
</evidence>
<dbReference type="PANTHER" id="PTHR33843:SF4">
    <property type="entry name" value="ASCORBATE-SPECIFIC PTS SYSTEM EIIC COMPONENT"/>
    <property type="match status" value="1"/>
</dbReference>
<evidence type="ECO:0000256" key="9">
    <source>
        <dbReference type="ARBA" id="ARBA00023136"/>
    </source>
</evidence>
<feature type="transmembrane region" description="Helical" evidence="14">
    <location>
        <begin position="42"/>
        <end position="62"/>
    </location>
</feature>
<gene>
    <name evidence="15" type="ORF">NCTC204_01848</name>
</gene>
<comment type="subcellular location">
    <subcellularLocation>
        <location evidence="1">Cell membrane</location>
        <topology evidence="1">Multi-pass membrane protein</topology>
    </subcellularLocation>
</comment>
<keyword evidence="5" id="KW-0762">Sugar transport</keyword>
<evidence type="ECO:0000256" key="8">
    <source>
        <dbReference type="ARBA" id="ARBA00022989"/>
    </source>
</evidence>
<keyword evidence="8 14" id="KW-1133">Transmembrane helix</keyword>
<dbReference type="Pfam" id="PF03611">
    <property type="entry name" value="EIIC-GAT"/>
    <property type="match status" value="1"/>
</dbReference>
<dbReference type="GO" id="GO:0005886">
    <property type="term" value="C:plasma membrane"/>
    <property type="evidence" value="ECO:0007669"/>
    <property type="project" value="UniProtKB-SubCell"/>
</dbReference>
<dbReference type="PANTHER" id="PTHR33843">
    <property type="entry name" value="ASCORBATE-SPECIFIC PTS SYSTEM EIIC COMPONENT"/>
    <property type="match status" value="1"/>
</dbReference>
<evidence type="ECO:0000313" key="16">
    <source>
        <dbReference type="Proteomes" id="UP000255192"/>
    </source>
</evidence>
<evidence type="ECO:0000256" key="11">
    <source>
        <dbReference type="ARBA" id="ARBA00038218"/>
    </source>
</evidence>
<comment type="function">
    <text evidence="10">The phosphoenolpyruvate-dependent sugar phosphotransferase system (sugar PTS), a major carbohydrate active transport system, catalyzes the phosphorylation of incoming sugar substrates concomitantly with their translocation across the cell membrane. The enzyme II UlaABC PTS system is involved in ascorbate transport.</text>
</comment>
<evidence type="ECO:0000256" key="1">
    <source>
        <dbReference type="ARBA" id="ARBA00004651"/>
    </source>
</evidence>